<feature type="compositionally biased region" description="Polar residues" evidence="2">
    <location>
        <begin position="299"/>
        <end position="309"/>
    </location>
</feature>
<dbReference type="PANTHER" id="PTHR45890">
    <property type="entry name" value="AARF DOMAIN CONTAINING KINASE 2 (PREDICTED)"/>
    <property type="match status" value="1"/>
</dbReference>
<evidence type="ECO:0000256" key="1">
    <source>
        <dbReference type="ARBA" id="ARBA00009670"/>
    </source>
</evidence>
<evidence type="ECO:0000259" key="3">
    <source>
        <dbReference type="Pfam" id="PF03109"/>
    </source>
</evidence>
<keyword evidence="5" id="KW-0808">Transferase</keyword>
<dbReference type="KEGG" id="emc:129336000"/>
<sequence length="639" mass="72471">MTCCQFAARIFLLNVRILHLRKLSILGRETWSREPIRFLFRRVHGWFPSKALPKITLASWGIGGLFGGVRCEGVPSERNCIKLDVHIKDGGPSSSFSRRIVVAVSLAIRICVLLLKFGPLLWLYPVTYLSSGFASFWFHLLLKATESAGPTYIKLGQWASTRRDLFSEEFCTKFSKLHIKVDPHPWNYTQCSLYEAFGERWGQIFRFESQEPIGSGCVAQVYKAYVDSSALEEPLLKNLSKNSALDSALEAWQVHGLRGLFGWLWKKKHERASEADGAHYLLHEDDHHGSDNRSKRSPEQMSRYPSNPLHSPPKNLFVPVAIKVLHPGLVHQVEMDLFLMKIGSRFIELFPGLKWLSPTEIVEEFGKLMTQQIDLRFEARNLERFHLNFQDVDSVKFPVPLRPFVTRNILVETFEESKPVSQYLHANIKMALRQKLAKMGMGMLLKMVFVDNFVHADLHPGNILVQGAEGFRDNLEARTTMVDLFDTLIVEVQPAHSPLRLVLLDAGIIAELQSRDLENFRAVFTAVVLGQGERVAELILHHSRANQCKDVERFKAEMAELVMKARNNTIALGKLQVASLLSSVFRLLMTHKVKLESNFASVVFAIMVLEGLGRSLDPELDILNAAKPFLIKPPSSLLE</sequence>
<dbReference type="SUPFAM" id="SSF56112">
    <property type="entry name" value="Protein kinase-like (PK-like)"/>
    <property type="match status" value="1"/>
</dbReference>
<evidence type="ECO:0000313" key="5">
    <source>
        <dbReference type="RefSeq" id="XP_054844919.1"/>
    </source>
</evidence>
<dbReference type="InterPro" id="IPR044095">
    <property type="entry name" value="ADCK2_dom"/>
</dbReference>
<dbReference type="GeneID" id="129336000"/>
<gene>
    <name evidence="5" type="primary">ADCK2</name>
</gene>
<dbReference type="InterPro" id="IPR011009">
    <property type="entry name" value="Kinase-like_dom_sf"/>
</dbReference>
<dbReference type="GO" id="GO:0016301">
    <property type="term" value="F:kinase activity"/>
    <property type="evidence" value="ECO:0007669"/>
    <property type="project" value="UniProtKB-KW"/>
</dbReference>
<dbReference type="PANTHER" id="PTHR45890:SF1">
    <property type="entry name" value="AARF DOMAIN CONTAINING KINASE 2"/>
    <property type="match status" value="1"/>
</dbReference>
<organism evidence="4 5">
    <name type="scientific">Eublepharis macularius</name>
    <name type="common">Leopard gecko</name>
    <name type="synonym">Cyrtodactylus macularius</name>
    <dbReference type="NCBI Taxonomy" id="481883"/>
    <lineage>
        <taxon>Eukaryota</taxon>
        <taxon>Metazoa</taxon>
        <taxon>Chordata</taxon>
        <taxon>Craniata</taxon>
        <taxon>Vertebrata</taxon>
        <taxon>Euteleostomi</taxon>
        <taxon>Lepidosauria</taxon>
        <taxon>Squamata</taxon>
        <taxon>Bifurcata</taxon>
        <taxon>Gekkota</taxon>
        <taxon>Eublepharidae</taxon>
        <taxon>Eublepharinae</taxon>
        <taxon>Eublepharis</taxon>
    </lineage>
</organism>
<comment type="similarity">
    <text evidence="1">Belongs to the protein kinase superfamily. ADCK protein kinase family.</text>
</comment>
<dbReference type="CDD" id="cd13971">
    <property type="entry name" value="ADCK2-like"/>
    <property type="match status" value="1"/>
</dbReference>
<dbReference type="Pfam" id="PF03109">
    <property type="entry name" value="ABC1"/>
    <property type="match status" value="1"/>
</dbReference>
<evidence type="ECO:0000313" key="4">
    <source>
        <dbReference type="Proteomes" id="UP001190640"/>
    </source>
</evidence>
<dbReference type="RefSeq" id="XP_054844919.1">
    <property type="nucleotide sequence ID" value="XM_054988944.1"/>
</dbReference>
<dbReference type="Proteomes" id="UP001190640">
    <property type="component" value="Chromosome 9"/>
</dbReference>
<keyword evidence="5" id="KW-0418">Kinase</keyword>
<evidence type="ECO:0000256" key="2">
    <source>
        <dbReference type="SAM" id="MobiDB-lite"/>
    </source>
</evidence>
<dbReference type="CTD" id="90956"/>
<feature type="compositionally biased region" description="Basic and acidic residues" evidence="2">
    <location>
        <begin position="283"/>
        <end position="298"/>
    </location>
</feature>
<accession>A0AA97JXI5</accession>
<protein>
    <submittedName>
        <fullName evidence="5">Uncharacterized aarF domain-containing protein kinase 2</fullName>
    </submittedName>
</protein>
<feature type="region of interest" description="Disordered" evidence="2">
    <location>
        <begin position="283"/>
        <end position="310"/>
    </location>
</feature>
<feature type="domain" description="ABC1 atypical kinase-like" evidence="3">
    <location>
        <begin position="320"/>
        <end position="538"/>
    </location>
</feature>
<proteinExistence type="inferred from homology"/>
<dbReference type="InterPro" id="IPR004147">
    <property type="entry name" value="ABC1_dom"/>
</dbReference>
<dbReference type="InterPro" id="IPR052402">
    <property type="entry name" value="ADCK_kinase"/>
</dbReference>
<keyword evidence="4" id="KW-1185">Reference proteome</keyword>
<dbReference type="GO" id="GO:0005739">
    <property type="term" value="C:mitochondrion"/>
    <property type="evidence" value="ECO:0007669"/>
    <property type="project" value="TreeGrafter"/>
</dbReference>
<name>A0AA97JXI5_EUBMA</name>
<dbReference type="AlphaFoldDB" id="A0AA97JXI5"/>
<reference evidence="5" key="1">
    <citation type="submission" date="2025-08" db="UniProtKB">
        <authorList>
            <consortium name="RefSeq"/>
        </authorList>
    </citation>
    <scope>IDENTIFICATION</scope>
    <source>
        <tissue evidence="5">Blood</tissue>
    </source>
</reference>